<dbReference type="SUPFAM" id="SSF52540">
    <property type="entry name" value="P-loop containing nucleoside triphosphate hydrolases"/>
    <property type="match status" value="1"/>
</dbReference>
<dbReference type="GO" id="GO:0016020">
    <property type="term" value="C:membrane"/>
    <property type="evidence" value="ECO:0007669"/>
    <property type="project" value="UniProtKB-SubCell"/>
</dbReference>
<evidence type="ECO:0008006" key="12">
    <source>
        <dbReference type="Google" id="ProtNLM"/>
    </source>
</evidence>
<evidence type="ECO:0000313" key="11">
    <source>
        <dbReference type="Proteomes" id="UP000813427"/>
    </source>
</evidence>
<dbReference type="OrthoDB" id="194358at2759"/>
<dbReference type="Gene3D" id="3.40.50.1820">
    <property type="entry name" value="alpha/beta hydrolase"/>
    <property type="match status" value="1"/>
</dbReference>
<keyword evidence="5" id="KW-0256">Endoplasmic reticulum</keyword>
<feature type="domain" description="NB-ARC" evidence="8">
    <location>
        <begin position="445"/>
        <end position="613"/>
    </location>
</feature>
<keyword evidence="11" id="KW-1185">Reference proteome</keyword>
<dbReference type="PANTHER" id="PTHR48182:SF2">
    <property type="entry name" value="PROTEIN SERAC1"/>
    <property type="match status" value="1"/>
</dbReference>
<protein>
    <recommendedName>
        <fullName evidence="12">DUF676 domain-containing protein</fullName>
    </recommendedName>
</protein>
<dbReference type="Gene3D" id="3.40.50.300">
    <property type="entry name" value="P-loop containing nucleotide triphosphate hydrolases"/>
    <property type="match status" value="1"/>
</dbReference>
<feature type="domain" description="DUF676" evidence="9">
    <location>
        <begin position="149"/>
        <end position="276"/>
    </location>
</feature>
<sequence>MPLDSKYALRVSSIPSTVSREEFSAYVRNLFAKDSPKRSLISFLKKYSSKRLSELPSQSTEPRSTSLTEDDAALVVFDEILHISIARQHGSKIGTISARSKGALKDVLLRHQKSKAHRSQGWDLTSNFQGITVLYEYNSSDEVETDICTVHGLGGNAMDTWTAEGGAMWPRDYLRSSEYFEKSRVMTFGYDSDLTNRETVMTLDNWAETLLQSLDEVRISEKERSRPLILVCHSLGGLVARKAMSQLPTSNVKGITLSNTGLVFLATPHTGTTRADWGDFLVAVAAITSGLRQDVLNSLRAFNPESVWDKKAFLKLEPRPPFKCFAEGRKMKIKGTLQHVVTQGSASLDPVNPALMIMQADHNSICKFDKQFGAFITISRGLRDVYGEVIGRSTKQPVIEHRRFGHPRFVAHAYPPHRGAWWEGSGMSEIQHRLSIESPFIGRSDEMNKLESTIASNTTRRKLTVVKGIAGIGKTELLMRVVVREKYRRNVFFLRADRFKSLEDSLADLCSSIGFDLIENPDVNWEQWQRTEIAKRIQIFVSWLGEECNRNSLLVLDDAEIFDAASIQSALRFPAWHIVMSTRNSILRGTGRDIQDIRLQPLEEDDTVSLLRSLSENLDQDEPRLITAEDCQPLAKIVAGHPLAAQNVIPFLLDFLGTCNRPAEEFVRIFTSGTMSERRVFFEFSPHDTSLWNAFSSSLEQLTRSGDSEKAVKLFQLLPYLCTDQDYIDSFLKMTRKRRSLPSAHTQHETTVLRSEYVVVSQWLEKLQGVSLIVTQSSRRTGSLSIHPLILEFAQLLTKQEAQRDHIREALQVFYDTHDMCRNENLQHVLTHVNHCLRRCSQFGISLPTLDLPPQVTIWLENVSSQPSRSIVPSRTRTPIIEIPLAMVEPTTQRADSFIMLCNMAQKQLQGSYSAMAPGQADPLLMKCVMSFRELKRSLQESGQYEKREFPVPLRQAVNNLSSMARLVTLYPDLCNELSEFLTEGERETSVHRGRAILL</sequence>
<dbReference type="InterPro" id="IPR052374">
    <property type="entry name" value="SERAC1"/>
</dbReference>
<evidence type="ECO:0000313" key="10">
    <source>
        <dbReference type="EMBL" id="KAH7246562.1"/>
    </source>
</evidence>
<dbReference type="SUPFAM" id="SSF53474">
    <property type="entry name" value="alpha/beta-Hydrolases"/>
    <property type="match status" value="1"/>
</dbReference>
<keyword evidence="7" id="KW-0472">Membrane</keyword>
<gene>
    <name evidence="10" type="ORF">BKA59DRAFT_556245</name>
</gene>
<name>A0A8K0WCL2_9HYPO</name>
<dbReference type="InterPro" id="IPR002182">
    <property type="entry name" value="NB-ARC"/>
</dbReference>
<dbReference type="InterPro" id="IPR029058">
    <property type="entry name" value="AB_hydrolase_fold"/>
</dbReference>
<keyword evidence="6" id="KW-0496">Mitochondrion</keyword>
<dbReference type="InterPro" id="IPR027417">
    <property type="entry name" value="P-loop_NTPase"/>
</dbReference>
<dbReference type="InterPro" id="IPR007751">
    <property type="entry name" value="DUF676_lipase-like"/>
</dbReference>
<evidence type="ECO:0000256" key="4">
    <source>
        <dbReference type="ARBA" id="ARBA00007920"/>
    </source>
</evidence>
<accession>A0A8K0WCL2</accession>
<dbReference type="Proteomes" id="UP000813427">
    <property type="component" value="Unassembled WGS sequence"/>
</dbReference>
<reference evidence="10" key="1">
    <citation type="journal article" date="2021" name="Nat. Commun.">
        <title>Genetic determinants of endophytism in the Arabidopsis root mycobiome.</title>
        <authorList>
            <person name="Mesny F."/>
            <person name="Miyauchi S."/>
            <person name="Thiergart T."/>
            <person name="Pickel B."/>
            <person name="Atanasova L."/>
            <person name="Karlsson M."/>
            <person name="Huettel B."/>
            <person name="Barry K.W."/>
            <person name="Haridas S."/>
            <person name="Chen C."/>
            <person name="Bauer D."/>
            <person name="Andreopoulos W."/>
            <person name="Pangilinan J."/>
            <person name="LaButti K."/>
            <person name="Riley R."/>
            <person name="Lipzen A."/>
            <person name="Clum A."/>
            <person name="Drula E."/>
            <person name="Henrissat B."/>
            <person name="Kohler A."/>
            <person name="Grigoriev I.V."/>
            <person name="Martin F.M."/>
            <person name="Hacquard S."/>
        </authorList>
    </citation>
    <scope>NUCLEOTIDE SEQUENCE</scope>
    <source>
        <strain evidence="10">MPI-SDFR-AT-0068</strain>
    </source>
</reference>
<evidence type="ECO:0000259" key="9">
    <source>
        <dbReference type="Pfam" id="PF05057"/>
    </source>
</evidence>
<evidence type="ECO:0000256" key="6">
    <source>
        <dbReference type="ARBA" id="ARBA00023128"/>
    </source>
</evidence>
<dbReference type="AlphaFoldDB" id="A0A8K0WCL2"/>
<dbReference type="GO" id="GO:0005739">
    <property type="term" value="C:mitochondrion"/>
    <property type="evidence" value="ECO:0007669"/>
    <property type="project" value="UniProtKB-SubCell"/>
</dbReference>
<evidence type="ECO:0000256" key="3">
    <source>
        <dbReference type="ARBA" id="ARBA00004370"/>
    </source>
</evidence>
<evidence type="ECO:0000256" key="1">
    <source>
        <dbReference type="ARBA" id="ARBA00004173"/>
    </source>
</evidence>
<organism evidence="10 11">
    <name type="scientific">Fusarium tricinctum</name>
    <dbReference type="NCBI Taxonomy" id="61284"/>
    <lineage>
        <taxon>Eukaryota</taxon>
        <taxon>Fungi</taxon>
        <taxon>Dikarya</taxon>
        <taxon>Ascomycota</taxon>
        <taxon>Pezizomycotina</taxon>
        <taxon>Sordariomycetes</taxon>
        <taxon>Hypocreomycetidae</taxon>
        <taxon>Hypocreales</taxon>
        <taxon>Nectriaceae</taxon>
        <taxon>Fusarium</taxon>
        <taxon>Fusarium tricinctum species complex</taxon>
    </lineage>
</organism>
<dbReference type="Pfam" id="PF00931">
    <property type="entry name" value="NB-ARC"/>
    <property type="match status" value="1"/>
</dbReference>
<comment type="similarity">
    <text evidence="4">Belongs to the putative lipase ROG1 family.</text>
</comment>
<comment type="caution">
    <text evidence="10">The sequence shown here is derived from an EMBL/GenBank/DDBJ whole genome shotgun (WGS) entry which is preliminary data.</text>
</comment>
<comment type="subcellular location">
    <subcellularLocation>
        <location evidence="2">Endoplasmic reticulum</location>
    </subcellularLocation>
    <subcellularLocation>
        <location evidence="3">Membrane</location>
    </subcellularLocation>
    <subcellularLocation>
        <location evidence="1">Mitochondrion</location>
    </subcellularLocation>
</comment>
<dbReference type="EMBL" id="JAGPXF010000004">
    <property type="protein sequence ID" value="KAH7246562.1"/>
    <property type="molecule type" value="Genomic_DNA"/>
</dbReference>
<evidence type="ECO:0000256" key="2">
    <source>
        <dbReference type="ARBA" id="ARBA00004240"/>
    </source>
</evidence>
<proteinExistence type="inferred from homology"/>
<dbReference type="PANTHER" id="PTHR48182">
    <property type="entry name" value="PROTEIN SERAC1"/>
    <property type="match status" value="1"/>
</dbReference>
<dbReference type="GO" id="GO:0043531">
    <property type="term" value="F:ADP binding"/>
    <property type="evidence" value="ECO:0007669"/>
    <property type="project" value="InterPro"/>
</dbReference>
<evidence type="ECO:0000256" key="5">
    <source>
        <dbReference type="ARBA" id="ARBA00022824"/>
    </source>
</evidence>
<dbReference type="GO" id="GO:0005783">
    <property type="term" value="C:endoplasmic reticulum"/>
    <property type="evidence" value="ECO:0007669"/>
    <property type="project" value="UniProtKB-SubCell"/>
</dbReference>
<evidence type="ECO:0000256" key="7">
    <source>
        <dbReference type="ARBA" id="ARBA00023136"/>
    </source>
</evidence>
<dbReference type="Pfam" id="PF05057">
    <property type="entry name" value="DUF676"/>
    <property type="match status" value="1"/>
</dbReference>
<evidence type="ECO:0000259" key="8">
    <source>
        <dbReference type="Pfam" id="PF00931"/>
    </source>
</evidence>